<evidence type="ECO:0000313" key="5">
    <source>
        <dbReference type="Proteomes" id="UP000265716"/>
    </source>
</evidence>
<dbReference type="PROSITE" id="PS51186">
    <property type="entry name" value="GNAT"/>
    <property type="match status" value="1"/>
</dbReference>
<dbReference type="SUPFAM" id="SSF55729">
    <property type="entry name" value="Acyl-CoA N-acyltransferases (Nat)"/>
    <property type="match status" value="1"/>
</dbReference>
<name>A0A397D6E9_APHAT</name>
<sequence length="146" mass="16237">MEVRDIEHGSSAYAAALVLREEVLRKPLGMRLDRDVVAKETSDIHVGVFSADSLVAYALLRPAHPIAWMKQVAVSPALQGQGLGRILIEAFQTRAIYEGFHSIHLHARETAIPFYVKLGYTPVDNATIIEIGLPHRHLFKSLENDT</sequence>
<proteinExistence type="predicted"/>
<dbReference type="Proteomes" id="UP000283543">
    <property type="component" value="Unassembled WGS sequence"/>
</dbReference>
<evidence type="ECO:0000313" key="3">
    <source>
        <dbReference type="EMBL" id="RHY73381.1"/>
    </source>
</evidence>
<organism evidence="2 5">
    <name type="scientific">Aphanomyces astaci</name>
    <name type="common">Crayfish plague agent</name>
    <dbReference type="NCBI Taxonomy" id="112090"/>
    <lineage>
        <taxon>Eukaryota</taxon>
        <taxon>Sar</taxon>
        <taxon>Stramenopiles</taxon>
        <taxon>Oomycota</taxon>
        <taxon>Saprolegniomycetes</taxon>
        <taxon>Saprolegniales</taxon>
        <taxon>Verrucalvaceae</taxon>
        <taxon>Aphanomyces</taxon>
    </lineage>
</organism>
<evidence type="ECO:0000313" key="6">
    <source>
        <dbReference type="Proteomes" id="UP000266196"/>
    </source>
</evidence>
<dbReference type="Gene3D" id="3.40.630.30">
    <property type="match status" value="1"/>
</dbReference>
<protein>
    <recommendedName>
        <fullName evidence="1">N-acetyltransferase domain-containing protein</fullName>
    </recommendedName>
</protein>
<accession>A0A397D6E9</accession>
<evidence type="ECO:0000313" key="2">
    <source>
        <dbReference type="EMBL" id="RHY56020.1"/>
    </source>
</evidence>
<dbReference type="Proteomes" id="UP000265716">
    <property type="component" value="Unassembled WGS sequence"/>
</dbReference>
<dbReference type="EMBL" id="QUTE01012128">
    <property type="protein sequence ID" value="RHZ07946.1"/>
    <property type="molecule type" value="Genomic_DNA"/>
</dbReference>
<evidence type="ECO:0000313" key="4">
    <source>
        <dbReference type="EMBL" id="RHZ07946.1"/>
    </source>
</evidence>
<reference evidence="5 6" key="1">
    <citation type="submission" date="2018-08" db="EMBL/GenBank/DDBJ databases">
        <title>Aphanomyces genome sequencing and annotation.</title>
        <authorList>
            <person name="Minardi D."/>
            <person name="Oidtmann B."/>
            <person name="Van Der Giezen M."/>
            <person name="Studholme D.J."/>
        </authorList>
    </citation>
    <scope>NUCLEOTIDE SEQUENCE [LARGE SCALE GENOMIC DNA]</scope>
    <source>
        <strain evidence="4 6">197901</strain>
        <strain evidence="2 5">SA</strain>
        <strain evidence="3 7">Si</strain>
    </source>
</reference>
<dbReference type="GO" id="GO:0016747">
    <property type="term" value="F:acyltransferase activity, transferring groups other than amino-acyl groups"/>
    <property type="evidence" value="ECO:0007669"/>
    <property type="project" value="InterPro"/>
</dbReference>
<evidence type="ECO:0000259" key="1">
    <source>
        <dbReference type="PROSITE" id="PS51186"/>
    </source>
</evidence>
<dbReference type="EMBL" id="QUTB01002243">
    <property type="protein sequence ID" value="RHY73381.1"/>
    <property type="molecule type" value="Genomic_DNA"/>
</dbReference>
<dbReference type="UniPathway" id="UPA00113">
    <property type="reaction ID" value="UER00529"/>
</dbReference>
<dbReference type="InterPro" id="IPR016181">
    <property type="entry name" value="Acyl_CoA_acyltransferase"/>
</dbReference>
<dbReference type="Pfam" id="PF00583">
    <property type="entry name" value="Acetyltransf_1"/>
    <property type="match status" value="1"/>
</dbReference>
<dbReference type="AlphaFoldDB" id="A0A397D6E9"/>
<feature type="domain" description="N-acetyltransferase" evidence="1">
    <location>
        <begin position="1"/>
        <end position="145"/>
    </location>
</feature>
<dbReference type="EMBL" id="QUTC01005748">
    <property type="protein sequence ID" value="RHY56020.1"/>
    <property type="molecule type" value="Genomic_DNA"/>
</dbReference>
<dbReference type="Proteomes" id="UP000266196">
    <property type="component" value="Unassembled WGS sequence"/>
</dbReference>
<comment type="caution">
    <text evidence="2">The sequence shown here is derived from an EMBL/GenBank/DDBJ whole genome shotgun (WGS) entry which is preliminary data.</text>
</comment>
<gene>
    <name evidence="4" type="ORF">DYB31_006457</name>
    <name evidence="3" type="ORF">DYB34_010773</name>
    <name evidence="2" type="ORF">DYB38_000289</name>
</gene>
<dbReference type="InterPro" id="IPR000182">
    <property type="entry name" value="GNAT_dom"/>
</dbReference>
<dbReference type="VEuPathDB" id="FungiDB:H257_09130"/>
<evidence type="ECO:0000313" key="7">
    <source>
        <dbReference type="Proteomes" id="UP000283543"/>
    </source>
</evidence>
<dbReference type="CDD" id="cd04301">
    <property type="entry name" value="NAT_SF"/>
    <property type="match status" value="1"/>
</dbReference>
<dbReference type="GO" id="GO:0006048">
    <property type="term" value="P:UDP-N-acetylglucosamine biosynthetic process"/>
    <property type="evidence" value="ECO:0007669"/>
    <property type="project" value="UniProtKB-UniPathway"/>
</dbReference>